<dbReference type="RefSeq" id="WP_196200790.1">
    <property type="nucleotide sequence ID" value="NZ_JADPUN010000106.1"/>
</dbReference>
<dbReference type="Pfam" id="PF22335">
    <property type="entry name" value="Cas10-Cmr2_palm2"/>
    <property type="match status" value="1"/>
</dbReference>
<sequence length="561" mass="60691">MNRESQIREPAANRHWVLIETGSNQRYIFGSNRLRHVVGASQLVHDVGTEWVPTAVERLGLSAVEIVMTASGKALLLVDSADAGRAVIRAVTERALAEAPGLRVTGVVGPAFDAADDSAHEPARADTYQLHAKVRAARPDLLVRDRVFPWHRLCRDSGQPAACEERYGGEERVPASAGMLARSRARSRARDRLSERLGGRLAAVVPEHLDVLRHSGWVAVVHADGNGVGQLFRRFVEHVARVEGVAQVSLTTHARYQQRVAAELDTATWDAVRDAIAALLDDKPDDDLRGRLLPIVVGGDDVTVACDAALAVPFVRSFADAFAHRTATQPMLSAVAKEATGYAGLSASAGVAVMKPHHPFATAYRLAEALTVSAKRFKPGGRALAGFDIHVAHTSTLRDLAQLREYIHLDDGRSVARHAGPYLLGRAQQLPGELRHRSVELLDEVNRWLGPEGWLSAAQAHALREAADRSLPEYQHQLKLLVGRATNPDRARELLDVQSATDNPTEDTPGGSGKPPEEREDTSDSPGPFLRLFDALHLRGLRLESPVLSTADAGPTHDGGA</sequence>
<keyword evidence="1" id="KW-0547">Nucleotide-binding</keyword>
<evidence type="ECO:0000313" key="6">
    <source>
        <dbReference type="Proteomes" id="UP000638560"/>
    </source>
</evidence>
<evidence type="ECO:0000313" key="5">
    <source>
        <dbReference type="EMBL" id="MBF9129150.1"/>
    </source>
</evidence>
<evidence type="ECO:0000256" key="2">
    <source>
        <dbReference type="ARBA" id="ARBA00023118"/>
    </source>
</evidence>
<dbReference type="EMBL" id="JADPUN010000106">
    <property type="protein sequence ID" value="MBF9129150.1"/>
    <property type="molecule type" value="Genomic_DNA"/>
</dbReference>
<dbReference type="InterPro" id="IPR043128">
    <property type="entry name" value="Rev_trsase/Diguanyl_cyclase"/>
</dbReference>
<dbReference type="Proteomes" id="UP000638560">
    <property type="component" value="Unassembled WGS sequence"/>
</dbReference>
<proteinExistence type="predicted"/>
<protein>
    <recommendedName>
        <fullName evidence="4">Cas10/Cmr2 second palm domain-containing protein</fullName>
    </recommendedName>
</protein>
<accession>A0ABS0GSI6</accession>
<organism evidence="5 6">
    <name type="scientific">Plantactinospora alkalitolerans</name>
    <dbReference type="NCBI Taxonomy" id="2789879"/>
    <lineage>
        <taxon>Bacteria</taxon>
        <taxon>Bacillati</taxon>
        <taxon>Actinomycetota</taxon>
        <taxon>Actinomycetes</taxon>
        <taxon>Micromonosporales</taxon>
        <taxon>Micromonosporaceae</taxon>
        <taxon>Plantactinospora</taxon>
    </lineage>
</organism>
<evidence type="ECO:0000259" key="4">
    <source>
        <dbReference type="Pfam" id="PF22335"/>
    </source>
</evidence>
<keyword evidence="2" id="KW-0051">Antiviral defense</keyword>
<keyword evidence="6" id="KW-1185">Reference proteome</keyword>
<comment type="caution">
    <text evidence="5">The sequence shown here is derived from an EMBL/GenBank/DDBJ whole genome shotgun (WGS) entry which is preliminary data.</text>
</comment>
<evidence type="ECO:0000256" key="1">
    <source>
        <dbReference type="ARBA" id="ARBA00022741"/>
    </source>
</evidence>
<feature type="domain" description="Cas10/Cmr2 second palm" evidence="4">
    <location>
        <begin position="218"/>
        <end position="376"/>
    </location>
</feature>
<dbReference type="Gene3D" id="3.30.70.270">
    <property type="match status" value="1"/>
</dbReference>
<dbReference type="InterPro" id="IPR054767">
    <property type="entry name" value="Cas10-Cmr2_palm2"/>
</dbReference>
<evidence type="ECO:0000256" key="3">
    <source>
        <dbReference type="SAM" id="MobiDB-lite"/>
    </source>
</evidence>
<feature type="region of interest" description="Disordered" evidence="3">
    <location>
        <begin position="496"/>
        <end position="530"/>
    </location>
</feature>
<reference evidence="5 6" key="1">
    <citation type="submission" date="2020-11" db="EMBL/GenBank/DDBJ databases">
        <title>A novel isolate from a Black sea contaminated sediment with potential to produce alkanes: Plantactinospora alkalitolerans sp. nov.</title>
        <authorList>
            <person name="Carro L."/>
            <person name="Veyisoglu A."/>
            <person name="Guven K."/>
            <person name="Schumann P."/>
            <person name="Klenk H.-P."/>
            <person name="Sahin N."/>
        </authorList>
    </citation>
    <scope>NUCLEOTIDE SEQUENCE [LARGE SCALE GENOMIC DNA]</scope>
    <source>
        <strain evidence="5 6">S1510</strain>
    </source>
</reference>
<gene>
    <name evidence="5" type="ORF">I0C86_09185</name>
</gene>
<name>A0ABS0GSI6_9ACTN</name>